<keyword evidence="5" id="KW-1185">Reference proteome</keyword>
<accession>A0A1I1RT17</accession>
<dbReference type="InterPro" id="IPR029066">
    <property type="entry name" value="PLP-binding_barrel"/>
</dbReference>
<reference evidence="5" key="1">
    <citation type="submission" date="2016-10" db="EMBL/GenBank/DDBJ databases">
        <authorList>
            <person name="Varghese N."/>
            <person name="Submissions S."/>
        </authorList>
    </citation>
    <scope>NUCLEOTIDE SEQUENCE [LARGE SCALE GENOMIC DNA]</scope>
    <source>
        <strain evidence="5">CGMCC 1.10370</strain>
    </source>
</reference>
<dbReference type="STRING" id="739143.SAMN05216297_107143"/>
<dbReference type="InterPro" id="IPR001608">
    <property type="entry name" value="Ala_racemase_N"/>
</dbReference>
<dbReference type="CDD" id="cd06821">
    <property type="entry name" value="PLPDE_III_D-TA"/>
    <property type="match status" value="1"/>
</dbReference>
<keyword evidence="2" id="KW-0456">Lyase</keyword>
<sequence length="367" mass="41932">MQKNWWKINSETLIDTPFLAVYEDRIRHNIEKLISYVKGDTQRLRPHIKTHKNAEILELFKIYNIKKIKCATIPEAELAANQSIEDILLAYQPVGLKVERWISLIKKFPEIHFSTIVDNLKTASDLNEIAQRNNLILSVYLDLNTGMNRTGFSISEDWKALIAEILKLKNLHFEGIHIYDGHIKGSLEERNLEASKAFNQIINQIATSNYDLKIVAGGSNTFPFYASQENVECSPGTFVFWDSNYQAHLPEQDFKPALVIVGTIISKPTKNTICVDIGYKAVSSENPIDKRLVVLNDENLIPTAHSEEHLIVENRSQNEYEIGDIIYAEPYHVCPTVALYDNLQTVNKKHQIYAQWPVGARGRKNTI</sequence>
<name>A0A1I1RT17_9FLAO</name>
<evidence type="ECO:0000256" key="2">
    <source>
        <dbReference type="ARBA" id="ARBA00023239"/>
    </source>
</evidence>
<organism evidence="4 5">
    <name type="scientific">Flavobacterium phragmitis</name>
    <dbReference type="NCBI Taxonomy" id="739143"/>
    <lineage>
        <taxon>Bacteria</taxon>
        <taxon>Pseudomonadati</taxon>
        <taxon>Bacteroidota</taxon>
        <taxon>Flavobacteriia</taxon>
        <taxon>Flavobacteriales</taxon>
        <taxon>Flavobacteriaceae</taxon>
        <taxon>Flavobacterium</taxon>
    </lineage>
</organism>
<gene>
    <name evidence="4" type="ORF">SAMN05216297_107143</name>
</gene>
<dbReference type="AlphaFoldDB" id="A0A1I1RT17"/>
<dbReference type="InterPro" id="IPR042208">
    <property type="entry name" value="D-ser_dehydrat-like_sf"/>
</dbReference>
<dbReference type="RefSeq" id="WP_091494515.1">
    <property type="nucleotide sequence ID" value="NZ_FOMH01000007.1"/>
</dbReference>
<evidence type="ECO:0000313" key="5">
    <source>
        <dbReference type="Proteomes" id="UP000199672"/>
    </source>
</evidence>
<comment type="similarity">
    <text evidence="1">Belongs to the DSD1 family.</text>
</comment>
<evidence type="ECO:0000259" key="3">
    <source>
        <dbReference type="SMART" id="SM01119"/>
    </source>
</evidence>
<evidence type="ECO:0000313" key="4">
    <source>
        <dbReference type="EMBL" id="SFD37411.1"/>
    </source>
</evidence>
<dbReference type="Gene3D" id="3.20.20.10">
    <property type="entry name" value="Alanine racemase"/>
    <property type="match status" value="1"/>
</dbReference>
<dbReference type="Gene3D" id="2.40.37.20">
    <property type="entry name" value="D-serine dehydratase-like domain"/>
    <property type="match status" value="1"/>
</dbReference>
<protein>
    <submittedName>
        <fullName evidence="4">D-serine deaminase, pyridoxal phosphate-dependent</fullName>
    </submittedName>
</protein>
<dbReference type="GO" id="GO:0036088">
    <property type="term" value="P:D-serine catabolic process"/>
    <property type="evidence" value="ECO:0007669"/>
    <property type="project" value="TreeGrafter"/>
</dbReference>
<dbReference type="EMBL" id="FOMH01000007">
    <property type="protein sequence ID" value="SFD37411.1"/>
    <property type="molecule type" value="Genomic_DNA"/>
</dbReference>
<evidence type="ECO:0000256" key="1">
    <source>
        <dbReference type="ARBA" id="ARBA00005323"/>
    </source>
</evidence>
<feature type="domain" description="D-serine dehydratase-like" evidence="3">
    <location>
        <begin position="257"/>
        <end position="347"/>
    </location>
</feature>
<dbReference type="Pfam" id="PF01168">
    <property type="entry name" value="Ala_racemase_N"/>
    <property type="match status" value="1"/>
</dbReference>
<dbReference type="PANTHER" id="PTHR28004:SF2">
    <property type="entry name" value="D-SERINE DEHYDRATASE"/>
    <property type="match status" value="1"/>
</dbReference>
<dbReference type="Proteomes" id="UP000199672">
    <property type="component" value="Unassembled WGS sequence"/>
</dbReference>
<dbReference type="GO" id="GO:0008721">
    <property type="term" value="F:D-serine ammonia-lyase activity"/>
    <property type="evidence" value="ECO:0007669"/>
    <property type="project" value="TreeGrafter"/>
</dbReference>
<dbReference type="InterPro" id="IPR051466">
    <property type="entry name" value="D-amino_acid_metab_enzyme"/>
</dbReference>
<dbReference type="SUPFAM" id="SSF51419">
    <property type="entry name" value="PLP-binding barrel"/>
    <property type="match status" value="1"/>
</dbReference>
<dbReference type="OrthoDB" id="9788869at2"/>
<dbReference type="InterPro" id="IPR026956">
    <property type="entry name" value="D-ser_dehydrat-like_dom"/>
</dbReference>
<dbReference type="PANTHER" id="PTHR28004">
    <property type="entry name" value="ZGC:162816-RELATED"/>
    <property type="match status" value="1"/>
</dbReference>
<proteinExistence type="inferred from homology"/>
<dbReference type="Pfam" id="PF14031">
    <property type="entry name" value="D-ser_dehydrat"/>
    <property type="match status" value="1"/>
</dbReference>
<dbReference type="SMART" id="SM01119">
    <property type="entry name" value="D-ser_dehydrat"/>
    <property type="match status" value="1"/>
</dbReference>